<sequence>MDLSSIIVAGIAFLGTVFGSYFANNKTTALVTYRLSQLEEKVDKHNHLVERMTKVEGSLGTAWKRIDEIRAELKEVEENE</sequence>
<comment type="caution">
    <text evidence="1">The sequence shown here is derived from an EMBL/GenBank/DDBJ whole genome shotgun (WGS) entry which is preliminary data.</text>
</comment>
<evidence type="ECO:0000313" key="2">
    <source>
        <dbReference type="Proteomes" id="UP000446866"/>
    </source>
</evidence>
<keyword evidence="2" id="KW-1185">Reference proteome</keyword>
<accession>A0A845QPQ8</accession>
<dbReference type="Proteomes" id="UP000446866">
    <property type="component" value="Unassembled WGS sequence"/>
</dbReference>
<proteinExistence type="predicted"/>
<reference evidence="1 2" key="1">
    <citation type="submission" date="2018-08" db="EMBL/GenBank/DDBJ databases">
        <title>Murine metabolic-syndrome-specific gut microbial biobank.</title>
        <authorList>
            <person name="Liu C."/>
        </authorList>
    </citation>
    <scope>NUCLEOTIDE SEQUENCE [LARGE SCALE GENOMIC DNA]</scope>
    <source>
        <strain evidence="1 2">28</strain>
    </source>
</reference>
<dbReference type="AlphaFoldDB" id="A0A845QPQ8"/>
<evidence type="ECO:0000313" key="1">
    <source>
        <dbReference type="EMBL" id="NBH62018.1"/>
    </source>
</evidence>
<dbReference type="EMBL" id="QXWK01000018">
    <property type="protein sequence ID" value="NBH62018.1"/>
    <property type="molecule type" value="Genomic_DNA"/>
</dbReference>
<gene>
    <name evidence="1" type="ORF">D0435_10180</name>
</gene>
<organism evidence="1 2">
    <name type="scientific">Anaerotruncus colihominis</name>
    <dbReference type="NCBI Taxonomy" id="169435"/>
    <lineage>
        <taxon>Bacteria</taxon>
        <taxon>Bacillati</taxon>
        <taxon>Bacillota</taxon>
        <taxon>Clostridia</taxon>
        <taxon>Eubacteriales</taxon>
        <taxon>Oscillospiraceae</taxon>
        <taxon>Anaerotruncus</taxon>
    </lineage>
</organism>
<dbReference type="RefSeq" id="WP_160202305.1">
    <property type="nucleotide sequence ID" value="NZ_QXWK01000018.1"/>
</dbReference>
<name>A0A845QPQ8_9FIRM</name>
<protein>
    <submittedName>
        <fullName evidence="1">Uncharacterized protein</fullName>
    </submittedName>
</protein>